<evidence type="ECO:0000256" key="5">
    <source>
        <dbReference type="ARBA" id="ARBA00023015"/>
    </source>
</evidence>
<keyword evidence="13" id="KW-1185">Reference proteome</keyword>
<dbReference type="Pfam" id="PF04770">
    <property type="entry name" value="ZF-HD_dimer"/>
    <property type="match status" value="1"/>
</dbReference>
<dbReference type="PANTHER" id="PTHR31948">
    <property type="entry name" value="ZINC-FINGER HOMEODOMAIN PROTEIN 2"/>
    <property type="match status" value="1"/>
</dbReference>
<proteinExistence type="predicted"/>
<keyword evidence="8" id="KW-0804">Transcription</keyword>
<dbReference type="Gene3D" id="1.10.10.60">
    <property type="entry name" value="Homeodomain-like"/>
    <property type="match status" value="1"/>
</dbReference>
<dbReference type="GO" id="GO:0005634">
    <property type="term" value="C:nucleus"/>
    <property type="evidence" value="ECO:0007669"/>
    <property type="project" value="UniProtKB-SubCell"/>
</dbReference>
<feature type="compositionally biased region" description="Basic and acidic residues" evidence="10">
    <location>
        <begin position="178"/>
        <end position="187"/>
    </location>
</feature>
<feature type="region of interest" description="Disordered" evidence="10">
    <location>
        <begin position="132"/>
        <end position="202"/>
    </location>
</feature>
<dbReference type="NCBIfam" id="TIGR01566">
    <property type="entry name" value="ZF_HD_prot_N"/>
    <property type="match status" value="1"/>
</dbReference>
<keyword evidence="2" id="KW-0479">Metal-binding</keyword>
<evidence type="ECO:0000256" key="6">
    <source>
        <dbReference type="ARBA" id="ARBA00023125"/>
    </source>
</evidence>
<dbReference type="AlphaFoldDB" id="A0A8X7UXP4"/>
<dbReference type="NCBIfam" id="TIGR01565">
    <property type="entry name" value="homeo_ZF_HD"/>
    <property type="match status" value="1"/>
</dbReference>
<organism evidence="12 13">
    <name type="scientific">Brassica carinata</name>
    <name type="common">Ethiopian mustard</name>
    <name type="synonym">Abyssinian cabbage</name>
    <dbReference type="NCBI Taxonomy" id="52824"/>
    <lineage>
        <taxon>Eukaryota</taxon>
        <taxon>Viridiplantae</taxon>
        <taxon>Streptophyta</taxon>
        <taxon>Embryophyta</taxon>
        <taxon>Tracheophyta</taxon>
        <taxon>Spermatophyta</taxon>
        <taxon>Magnoliopsida</taxon>
        <taxon>eudicotyledons</taxon>
        <taxon>Gunneridae</taxon>
        <taxon>Pentapetalae</taxon>
        <taxon>rosids</taxon>
        <taxon>malvids</taxon>
        <taxon>Brassicales</taxon>
        <taxon>Brassicaceae</taxon>
        <taxon>Brassiceae</taxon>
        <taxon>Brassica</taxon>
    </lineage>
</organism>
<accession>A0A8X7UXP4</accession>
<dbReference type="PANTHER" id="PTHR31948:SF157">
    <property type="entry name" value="ZINC-FINGER HOMEODOMAIN PROTEIN 1"/>
    <property type="match status" value="1"/>
</dbReference>
<feature type="compositionally biased region" description="Pro residues" evidence="10">
    <location>
        <begin position="138"/>
        <end position="149"/>
    </location>
</feature>
<dbReference type="InterPro" id="IPR013087">
    <property type="entry name" value="Znf_C2H2_type"/>
</dbReference>
<evidence type="ECO:0000256" key="1">
    <source>
        <dbReference type="ARBA" id="ARBA00004123"/>
    </source>
</evidence>
<comment type="caution">
    <text evidence="12">The sequence shown here is derived from an EMBL/GenBank/DDBJ whole genome shotgun (WGS) entry which is preliminary data.</text>
</comment>
<keyword evidence="6" id="KW-0238">DNA-binding</keyword>
<evidence type="ECO:0000313" key="12">
    <source>
        <dbReference type="EMBL" id="KAG2293566.1"/>
    </source>
</evidence>
<keyword evidence="5" id="KW-0805">Transcription regulation</keyword>
<evidence type="ECO:0000256" key="3">
    <source>
        <dbReference type="ARBA" id="ARBA00022771"/>
    </source>
</evidence>
<protein>
    <recommendedName>
        <fullName evidence="11">ZF-HD dimerization-type domain-containing protein</fullName>
    </recommendedName>
</protein>
<dbReference type="FunFam" id="1.10.10.60:FF:000257">
    <property type="entry name" value="Zinc-finger homeodomain protein 2"/>
    <property type="match status" value="1"/>
</dbReference>
<feature type="domain" description="ZF-HD dimerization-type" evidence="11">
    <location>
        <begin position="79"/>
        <end position="128"/>
    </location>
</feature>
<dbReference type="GO" id="GO:0003700">
    <property type="term" value="F:DNA-binding transcription factor activity"/>
    <property type="evidence" value="ECO:0007669"/>
    <property type="project" value="TreeGrafter"/>
</dbReference>
<evidence type="ECO:0000256" key="7">
    <source>
        <dbReference type="ARBA" id="ARBA00023155"/>
    </source>
</evidence>
<dbReference type="OrthoDB" id="1108727at2759"/>
<dbReference type="PROSITE" id="PS51523">
    <property type="entry name" value="ZF_HD_DIMER"/>
    <property type="match status" value="1"/>
</dbReference>
<evidence type="ECO:0000256" key="8">
    <source>
        <dbReference type="ARBA" id="ARBA00023163"/>
    </source>
</evidence>
<sequence>MDFEDNNNNEEEDEMNLHEEEEEDEDAVYDSPPLPPPSRVLKTSTESPDTAGTTSTGGGGFMVVHGGSSGGGGGSRFRFRECLKNQAVNIGGHAVDGCGEFMPAGIEGTIDALKCAACGCHRNFHRKELPYFHHHAPPHQPPPPPPPPGFYRLPAPVSYRPPPSQAPPLQLALPPPPQRERSEDRMETSSAEAGGGGSGIRKRFRTKFTPEQKERMLALAESIGWRIQRQDDEVIQRFCQETGVPRQVLKVWLHNNKHTLGLECRGSVGLSLGWRFLPKILCNGLDIAWIPYSPISVYIFRC</sequence>
<dbReference type="InterPro" id="IPR009057">
    <property type="entry name" value="Homeodomain-like_sf"/>
</dbReference>
<dbReference type="GO" id="GO:0050793">
    <property type="term" value="P:regulation of developmental process"/>
    <property type="evidence" value="ECO:0007669"/>
    <property type="project" value="TreeGrafter"/>
</dbReference>
<keyword evidence="9" id="KW-0539">Nucleus</keyword>
<evidence type="ECO:0000256" key="9">
    <source>
        <dbReference type="ARBA" id="ARBA00023242"/>
    </source>
</evidence>
<evidence type="ECO:0000256" key="2">
    <source>
        <dbReference type="ARBA" id="ARBA00022723"/>
    </source>
</evidence>
<feature type="compositionally biased region" description="Acidic residues" evidence="10">
    <location>
        <begin position="1"/>
        <end position="28"/>
    </location>
</feature>
<gene>
    <name evidence="12" type="ORF">Bca52824_040235</name>
</gene>
<keyword evidence="4" id="KW-0862">Zinc</keyword>
<feature type="compositionally biased region" description="Gly residues" evidence="10">
    <location>
        <begin position="55"/>
        <end position="70"/>
    </location>
</feature>
<evidence type="ECO:0000259" key="11">
    <source>
        <dbReference type="PROSITE" id="PS51523"/>
    </source>
</evidence>
<comment type="subcellular location">
    <subcellularLocation>
        <location evidence="1">Nucleus</location>
    </subcellularLocation>
</comment>
<keyword evidence="7" id="KW-0371">Homeobox</keyword>
<dbReference type="InterPro" id="IPR006455">
    <property type="entry name" value="Homeodomain_ZF_HD"/>
</dbReference>
<keyword evidence="3" id="KW-0863">Zinc-finger</keyword>
<dbReference type="EMBL" id="JAAMPC010000009">
    <property type="protein sequence ID" value="KAG2293566.1"/>
    <property type="molecule type" value="Genomic_DNA"/>
</dbReference>
<evidence type="ECO:0000256" key="10">
    <source>
        <dbReference type="SAM" id="MobiDB-lite"/>
    </source>
</evidence>
<evidence type="ECO:0000256" key="4">
    <source>
        <dbReference type="ARBA" id="ARBA00022833"/>
    </source>
</evidence>
<dbReference type="PROSITE" id="PS00028">
    <property type="entry name" value="ZINC_FINGER_C2H2_1"/>
    <property type="match status" value="1"/>
</dbReference>
<dbReference type="GO" id="GO:0008270">
    <property type="term" value="F:zinc ion binding"/>
    <property type="evidence" value="ECO:0007669"/>
    <property type="project" value="UniProtKB-KW"/>
</dbReference>
<evidence type="ECO:0000313" key="13">
    <source>
        <dbReference type="Proteomes" id="UP000886595"/>
    </source>
</evidence>
<name>A0A8X7UXP4_BRACI</name>
<dbReference type="GO" id="GO:0000976">
    <property type="term" value="F:transcription cis-regulatory region binding"/>
    <property type="evidence" value="ECO:0007669"/>
    <property type="project" value="TreeGrafter"/>
</dbReference>
<reference evidence="12 13" key="1">
    <citation type="submission" date="2020-02" db="EMBL/GenBank/DDBJ databases">
        <authorList>
            <person name="Ma Q."/>
            <person name="Huang Y."/>
            <person name="Song X."/>
            <person name="Pei D."/>
        </authorList>
    </citation>
    <scope>NUCLEOTIDE SEQUENCE [LARGE SCALE GENOMIC DNA]</scope>
    <source>
        <strain evidence="12">Sxm20200214</strain>
        <tissue evidence="12">Leaf</tissue>
    </source>
</reference>
<dbReference type="InterPro" id="IPR006456">
    <property type="entry name" value="ZF_HD_homeobox_Cys/His_dimer"/>
</dbReference>
<feature type="region of interest" description="Disordered" evidence="10">
    <location>
        <begin position="1"/>
        <end position="70"/>
    </location>
</feature>
<dbReference type="SUPFAM" id="SSF46689">
    <property type="entry name" value="Homeodomain-like"/>
    <property type="match status" value="1"/>
</dbReference>
<dbReference type="Proteomes" id="UP000886595">
    <property type="component" value="Unassembled WGS sequence"/>
</dbReference>